<accession>A0A182F7B0</accession>
<dbReference type="GeneID" id="118462006"/>
<dbReference type="KEGG" id="aali:118462006"/>
<evidence type="ECO:0000313" key="2">
    <source>
        <dbReference type="EnsemblMetazoa" id="AALB002369-PA"/>
    </source>
</evidence>
<feature type="compositionally biased region" description="Polar residues" evidence="1">
    <location>
        <begin position="101"/>
        <end position="110"/>
    </location>
</feature>
<reference evidence="2" key="2">
    <citation type="submission" date="2022-08" db="UniProtKB">
        <authorList>
            <consortium name="EnsemblMetazoa"/>
        </authorList>
    </citation>
    <scope>IDENTIFICATION</scope>
    <source>
        <strain evidence="2">STECLA/ALBI9_A</strain>
    </source>
</reference>
<dbReference type="AlphaFoldDB" id="A0A182F7B0"/>
<feature type="compositionally biased region" description="Acidic residues" evidence="1">
    <location>
        <begin position="82"/>
        <end position="97"/>
    </location>
</feature>
<feature type="region of interest" description="Disordered" evidence="1">
    <location>
        <begin position="61"/>
        <end position="110"/>
    </location>
</feature>
<evidence type="ECO:0000256" key="1">
    <source>
        <dbReference type="SAM" id="MobiDB-lite"/>
    </source>
</evidence>
<evidence type="ECO:0000313" key="3">
    <source>
        <dbReference type="Proteomes" id="UP000069272"/>
    </source>
</evidence>
<dbReference type="VEuPathDB" id="VectorBase:AALB002369"/>
<name>A0A182F7B0_ANOAL</name>
<organism evidence="2 3">
    <name type="scientific">Anopheles albimanus</name>
    <name type="common">New world malaria mosquito</name>
    <dbReference type="NCBI Taxonomy" id="7167"/>
    <lineage>
        <taxon>Eukaryota</taxon>
        <taxon>Metazoa</taxon>
        <taxon>Ecdysozoa</taxon>
        <taxon>Arthropoda</taxon>
        <taxon>Hexapoda</taxon>
        <taxon>Insecta</taxon>
        <taxon>Pterygota</taxon>
        <taxon>Neoptera</taxon>
        <taxon>Endopterygota</taxon>
        <taxon>Diptera</taxon>
        <taxon>Nematocera</taxon>
        <taxon>Culicoidea</taxon>
        <taxon>Culicidae</taxon>
        <taxon>Anophelinae</taxon>
        <taxon>Anopheles</taxon>
    </lineage>
</organism>
<keyword evidence="3" id="KW-1185">Reference proteome</keyword>
<dbReference type="EnsemblMetazoa" id="AALB002369-RA">
    <property type="protein sequence ID" value="AALB002369-PA"/>
    <property type="gene ID" value="AALB002369"/>
</dbReference>
<dbReference type="RefSeq" id="XP_035783835.1">
    <property type="nucleotide sequence ID" value="XM_035927942.1"/>
</dbReference>
<reference evidence="2 3" key="1">
    <citation type="journal article" date="2017" name="G3 (Bethesda)">
        <title>The Physical Genome Mapping of Anopheles albimanus Corrected Scaffold Misassemblies and Identified Interarm Rearrangements in Genus Anopheles.</title>
        <authorList>
            <person name="Artemov G.N."/>
            <person name="Peery A.N."/>
            <person name="Jiang X."/>
            <person name="Tu Z."/>
            <person name="Stegniy V.N."/>
            <person name="Sharakhova M.V."/>
            <person name="Sharakhov I.V."/>
        </authorList>
    </citation>
    <scope>NUCLEOTIDE SEQUENCE [LARGE SCALE GENOMIC DNA]</scope>
    <source>
        <strain evidence="2 3">ALBI9_A</strain>
    </source>
</reference>
<dbReference type="VEuPathDB" id="VectorBase:AALB20_028468"/>
<dbReference type="Proteomes" id="UP000069272">
    <property type="component" value="Chromosome 2R"/>
</dbReference>
<sequence length="110" mass="11479">MKQLTVLLALVVLGGTLLLSVVSTAYLPVPYFDQRLSAGPLSKSELAYLRRLADDIEMEVTTQADAADEAPEGSFTNSCGGEADETGDSAADSDDEAPASYDQSVASDST</sequence>
<dbReference type="OrthoDB" id="7743377at2759"/>
<protein>
    <submittedName>
        <fullName evidence="2">Uncharacterized protein</fullName>
    </submittedName>
</protein>
<proteinExistence type="predicted"/>